<dbReference type="AlphaFoldDB" id="A0A5D3DG37"/>
<dbReference type="GO" id="GO:0003743">
    <property type="term" value="F:translation initiation factor activity"/>
    <property type="evidence" value="ECO:0007669"/>
    <property type="project" value="UniProtKB-KW"/>
</dbReference>
<comment type="caution">
    <text evidence="3">The sequence shown here is derived from an EMBL/GenBank/DDBJ whole genome shotgun (WGS) entry which is preliminary data.</text>
</comment>
<keyword evidence="3" id="KW-0648">Protein biosynthesis</keyword>
<gene>
    <name evidence="3" type="ORF">E5676_scaffold387G00110</name>
    <name evidence="2" type="ORF">E6C27_scaffold4427G00100</name>
</gene>
<reference evidence="4 5" key="1">
    <citation type="submission" date="2019-08" db="EMBL/GenBank/DDBJ databases">
        <title>Draft genome sequences of two oriental melons (Cucumis melo L. var makuwa).</title>
        <authorList>
            <person name="Kwon S.-Y."/>
        </authorList>
    </citation>
    <scope>NUCLEOTIDE SEQUENCE [LARGE SCALE GENOMIC DNA]</scope>
    <source>
        <strain evidence="5">cv. Chang Bougi</strain>
        <strain evidence="4">cv. SW 3</strain>
        <tissue evidence="3">Leaf</tissue>
    </source>
</reference>
<evidence type="ECO:0000313" key="2">
    <source>
        <dbReference type="EMBL" id="KAA0062880.1"/>
    </source>
</evidence>
<evidence type="ECO:0000313" key="5">
    <source>
        <dbReference type="Proteomes" id="UP000321947"/>
    </source>
</evidence>
<protein>
    <submittedName>
        <fullName evidence="3">Eukaryotic translation initiation factor 3 subunit J-like</fullName>
    </submittedName>
</protein>
<evidence type="ECO:0000256" key="1">
    <source>
        <dbReference type="SAM" id="MobiDB-lite"/>
    </source>
</evidence>
<dbReference type="EMBL" id="SSTE01003912">
    <property type="protein sequence ID" value="KAA0062880.1"/>
    <property type="molecule type" value="Genomic_DNA"/>
</dbReference>
<feature type="compositionally biased region" description="Basic and acidic residues" evidence="1">
    <location>
        <begin position="66"/>
        <end position="77"/>
    </location>
</feature>
<accession>A0A5D3DG37</accession>
<dbReference type="EMBL" id="SSTD01004973">
    <property type="protein sequence ID" value="TYK22513.1"/>
    <property type="molecule type" value="Genomic_DNA"/>
</dbReference>
<proteinExistence type="predicted"/>
<dbReference type="Proteomes" id="UP000321947">
    <property type="component" value="Unassembled WGS sequence"/>
</dbReference>
<evidence type="ECO:0000313" key="3">
    <source>
        <dbReference type="EMBL" id="TYK22513.1"/>
    </source>
</evidence>
<dbReference type="STRING" id="1194695.A0A5D3DG37"/>
<organism evidence="3 5">
    <name type="scientific">Cucumis melo var. makuwa</name>
    <name type="common">Oriental melon</name>
    <dbReference type="NCBI Taxonomy" id="1194695"/>
    <lineage>
        <taxon>Eukaryota</taxon>
        <taxon>Viridiplantae</taxon>
        <taxon>Streptophyta</taxon>
        <taxon>Embryophyta</taxon>
        <taxon>Tracheophyta</taxon>
        <taxon>Spermatophyta</taxon>
        <taxon>Magnoliopsida</taxon>
        <taxon>eudicotyledons</taxon>
        <taxon>Gunneridae</taxon>
        <taxon>Pentapetalae</taxon>
        <taxon>rosids</taxon>
        <taxon>fabids</taxon>
        <taxon>Cucurbitales</taxon>
        <taxon>Cucurbitaceae</taxon>
        <taxon>Benincaseae</taxon>
        <taxon>Cucumis</taxon>
    </lineage>
</organism>
<sequence>MGESFGRSTVKMEITHLEREAEVVLTILSSDEGKGIISGVVISLSMNKAPVVKPTEAAPKKPASKATEKKGKIVEVEPERPLDPLAEKLRQQRTIPPTNIVWKLDMGATISNALSTLSLQFGKLFVAELSHSSVIF</sequence>
<name>A0A5D3DG37_CUCMM</name>
<evidence type="ECO:0000313" key="4">
    <source>
        <dbReference type="Proteomes" id="UP000321393"/>
    </source>
</evidence>
<dbReference type="Proteomes" id="UP000321393">
    <property type="component" value="Unassembled WGS sequence"/>
</dbReference>
<feature type="region of interest" description="Disordered" evidence="1">
    <location>
        <begin position="52"/>
        <end position="77"/>
    </location>
</feature>
<dbReference type="OrthoDB" id="20381at2759"/>
<keyword evidence="3" id="KW-0396">Initiation factor</keyword>